<dbReference type="PROSITE" id="PS51898">
    <property type="entry name" value="TYR_RECOMBINASE"/>
    <property type="match status" value="1"/>
</dbReference>
<name>A0ABV7IQU5_9SPHN</name>
<sequence>MARKFTRLTRPALRILKPGQSVTEHGIVVQRLASGDLRYSINVMVDGQRIHRIVGRESEGVTREQAERAIESLRTKALEGRLDLPTGRKVQRSIAAAAEEYLTQIEHHPKFGRNIGPKRRHLRQRLVPFFGACRIDKLTDFNLAEYVKHRRGEGAAMATVNRELSTLNHFLNRAVDWKWMRADNKPRVVKGEEPQKQIIVLTDAEKRALMQAAIADQDPLTWLFTAIAMGTGMRHGEILRIKWEDIDIGNRRIFIGKAKGGRREQPIPPSLAAILEHEHKQISSSDIWLFPTTRKNAKHANRQQMSEQFRRAVNQAKLDPARVTPHVMRHTAITALIKERVDIPTVQRISGHKTIAMALRYTHLTDDHIDQSVAKLDAGLPFAITPKLHTAPNQGGGETV</sequence>
<keyword evidence="4" id="KW-0233">DNA recombination</keyword>
<gene>
    <name evidence="8" type="ORF">ACFOD9_12330</name>
</gene>
<dbReference type="RefSeq" id="WP_379510413.1">
    <property type="nucleotide sequence ID" value="NZ_JBHRTQ010000010.1"/>
</dbReference>
<keyword evidence="9" id="KW-1185">Reference proteome</keyword>
<dbReference type="InterPro" id="IPR011010">
    <property type="entry name" value="DNA_brk_join_enz"/>
</dbReference>
<dbReference type="EMBL" id="JBHRTQ010000010">
    <property type="protein sequence ID" value="MFC3175038.1"/>
    <property type="molecule type" value="Genomic_DNA"/>
</dbReference>
<dbReference type="Pfam" id="PF00589">
    <property type="entry name" value="Phage_integrase"/>
    <property type="match status" value="1"/>
</dbReference>
<dbReference type="PANTHER" id="PTHR30349">
    <property type="entry name" value="PHAGE INTEGRASE-RELATED"/>
    <property type="match status" value="1"/>
</dbReference>
<evidence type="ECO:0000256" key="2">
    <source>
        <dbReference type="ARBA" id="ARBA00022908"/>
    </source>
</evidence>
<evidence type="ECO:0000259" key="7">
    <source>
        <dbReference type="PROSITE" id="PS51900"/>
    </source>
</evidence>
<feature type="domain" description="Tyr recombinase" evidence="6">
    <location>
        <begin position="196"/>
        <end position="374"/>
    </location>
</feature>
<dbReference type="Proteomes" id="UP001595604">
    <property type="component" value="Unassembled WGS sequence"/>
</dbReference>
<dbReference type="InterPro" id="IPR044068">
    <property type="entry name" value="CB"/>
</dbReference>
<dbReference type="InterPro" id="IPR050090">
    <property type="entry name" value="Tyrosine_recombinase_XerCD"/>
</dbReference>
<keyword evidence="3 5" id="KW-0238">DNA-binding</keyword>
<evidence type="ECO:0000256" key="1">
    <source>
        <dbReference type="ARBA" id="ARBA00008857"/>
    </source>
</evidence>
<evidence type="ECO:0000256" key="4">
    <source>
        <dbReference type="ARBA" id="ARBA00023172"/>
    </source>
</evidence>
<organism evidence="8 9">
    <name type="scientific">Novosphingobium bradum</name>
    <dbReference type="NCBI Taxonomy" id="1737444"/>
    <lineage>
        <taxon>Bacteria</taxon>
        <taxon>Pseudomonadati</taxon>
        <taxon>Pseudomonadota</taxon>
        <taxon>Alphaproteobacteria</taxon>
        <taxon>Sphingomonadales</taxon>
        <taxon>Sphingomonadaceae</taxon>
        <taxon>Novosphingobium</taxon>
    </lineage>
</organism>
<dbReference type="InterPro" id="IPR010998">
    <property type="entry name" value="Integrase_recombinase_N"/>
</dbReference>
<keyword evidence="2" id="KW-0229">DNA integration</keyword>
<evidence type="ECO:0000259" key="6">
    <source>
        <dbReference type="PROSITE" id="PS51898"/>
    </source>
</evidence>
<comment type="similarity">
    <text evidence="1">Belongs to the 'phage' integrase family.</text>
</comment>
<evidence type="ECO:0000313" key="9">
    <source>
        <dbReference type="Proteomes" id="UP001595604"/>
    </source>
</evidence>
<dbReference type="CDD" id="cd00796">
    <property type="entry name" value="INT_Rci_Hp1_C"/>
    <property type="match status" value="1"/>
</dbReference>
<accession>A0ABV7IQU5</accession>
<evidence type="ECO:0000256" key="3">
    <source>
        <dbReference type="ARBA" id="ARBA00023125"/>
    </source>
</evidence>
<dbReference type="InterPro" id="IPR002104">
    <property type="entry name" value="Integrase_catalytic"/>
</dbReference>
<evidence type="ECO:0000256" key="5">
    <source>
        <dbReference type="PROSITE-ProRule" id="PRU01248"/>
    </source>
</evidence>
<dbReference type="Gene3D" id="1.10.443.10">
    <property type="entry name" value="Intergrase catalytic core"/>
    <property type="match status" value="1"/>
</dbReference>
<dbReference type="Gene3D" id="1.10.150.130">
    <property type="match status" value="1"/>
</dbReference>
<comment type="caution">
    <text evidence="8">The sequence shown here is derived from an EMBL/GenBank/DDBJ whole genome shotgun (WGS) entry which is preliminary data.</text>
</comment>
<protein>
    <submittedName>
        <fullName evidence="8">Tyrosine-type recombinase/integrase</fullName>
    </submittedName>
</protein>
<dbReference type="InterPro" id="IPR013762">
    <property type="entry name" value="Integrase-like_cat_sf"/>
</dbReference>
<feature type="domain" description="Core-binding (CB)" evidence="7">
    <location>
        <begin position="92"/>
        <end position="175"/>
    </location>
</feature>
<evidence type="ECO:0000313" key="8">
    <source>
        <dbReference type="EMBL" id="MFC3175038.1"/>
    </source>
</evidence>
<dbReference type="SUPFAM" id="SSF56349">
    <property type="entry name" value="DNA breaking-rejoining enzymes"/>
    <property type="match status" value="1"/>
</dbReference>
<reference evidence="9" key="1">
    <citation type="journal article" date="2019" name="Int. J. Syst. Evol. Microbiol.">
        <title>The Global Catalogue of Microorganisms (GCM) 10K type strain sequencing project: providing services to taxonomists for standard genome sequencing and annotation.</title>
        <authorList>
            <consortium name="The Broad Institute Genomics Platform"/>
            <consortium name="The Broad Institute Genome Sequencing Center for Infectious Disease"/>
            <person name="Wu L."/>
            <person name="Ma J."/>
        </authorList>
    </citation>
    <scope>NUCLEOTIDE SEQUENCE [LARGE SCALE GENOMIC DNA]</scope>
    <source>
        <strain evidence="9">KCTC 42984</strain>
    </source>
</reference>
<dbReference type="PROSITE" id="PS51900">
    <property type="entry name" value="CB"/>
    <property type="match status" value="1"/>
</dbReference>
<dbReference type="PANTHER" id="PTHR30349:SF64">
    <property type="entry name" value="PROPHAGE INTEGRASE INTD-RELATED"/>
    <property type="match status" value="1"/>
</dbReference>
<proteinExistence type="inferred from homology"/>